<reference evidence="1" key="2">
    <citation type="journal article" date="2015" name="Data Brief">
        <title>Shoot transcriptome of the giant reed, Arundo donax.</title>
        <authorList>
            <person name="Barrero R.A."/>
            <person name="Guerrero F.D."/>
            <person name="Moolhuijzen P."/>
            <person name="Goolsby J.A."/>
            <person name="Tidwell J."/>
            <person name="Bellgard S.E."/>
            <person name="Bellgard M.I."/>
        </authorList>
    </citation>
    <scope>NUCLEOTIDE SEQUENCE</scope>
    <source>
        <tissue evidence="1">Shoot tissue taken approximately 20 cm above the soil surface</tissue>
    </source>
</reference>
<proteinExistence type="predicted"/>
<name>A0A0A9ESR5_ARUDO</name>
<protein>
    <submittedName>
        <fullName evidence="1">Uncharacterized protein</fullName>
    </submittedName>
</protein>
<accession>A0A0A9ESR5</accession>
<dbReference type="AlphaFoldDB" id="A0A0A9ESR5"/>
<dbReference type="PROSITE" id="PS51257">
    <property type="entry name" value="PROKAR_LIPOPROTEIN"/>
    <property type="match status" value="1"/>
</dbReference>
<dbReference type="EMBL" id="GBRH01198833">
    <property type="protein sequence ID" value="JAD99062.1"/>
    <property type="molecule type" value="Transcribed_RNA"/>
</dbReference>
<evidence type="ECO:0000313" key="1">
    <source>
        <dbReference type="EMBL" id="JAD99062.1"/>
    </source>
</evidence>
<sequence length="23" mass="2577">MQRKVRMQSACLLIVVVLLVSCS</sequence>
<organism evidence="1">
    <name type="scientific">Arundo donax</name>
    <name type="common">Giant reed</name>
    <name type="synonym">Donax arundinaceus</name>
    <dbReference type="NCBI Taxonomy" id="35708"/>
    <lineage>
        <taxon>Eukaryota</taxon>
        <taxon>Viridiplantae</taxon>
        <taxon>Streptophyta</taxon>
        <taxon>Embryophyta</taxon>
        <taxon>Tracheophyta</taxon>
        <taxon>Spermatophyta</taxon>
        <taxon>Magnoliopsida</taxon>
        <taxon>Liliopsida</taxon>
        <taxon>Poales</taxon>
        <taxon>Poaceae</taxon>
        <taxon>PACMAD clade</taxon>
        <taxon>Arundinoideae</taxon>
        <taxon>Arundineae</taxon>
        <taxon>Arundo</taxon>
    </lineage>
</organism>
<reference evidence="1" key="1">
    <citation type="submission" date="2014-09" db="EMBL/GenBank/DDBJ databases">
        <authorList>
            <person name="Magalhaes I.L.F."/>
            <person name="Oliveira U."/>
            <person name="Santos F.R."/>
            <person name="Vidigal T.H.D.A."/>
            <person name="Brescovit A.D."/>
            <person name="Santos A.J."/>
        </authorList>
    </citation>
    <scope>NUCLEOTIDE SEQUENCE</scope>
    <source>
        <tissue evidence="1">Shoot tissue taken approximately 20 cm above the soil surface</tissue>
    </source>
</reference>